<keyword evidence="4 9" id="KW-0223">Dioxygenase</keyword>
<evidence type="ECO:0000313" key="10">
    <source>
        <dbReference type="Proteomes" id="UP000247696"/>
    </source>
</evidence>
<evidence type="ECO:0000259" key="8">
    <source>
        <dbReference type="Pfam" id="PF02668"/>
    </source>
</evidence>
<dbReference type="GO" id="GO:0046872">
    <property type="term" value="F:metal ion binding"/>
    <property type="evidence" value="ECO:0007669"/>
    <property type="project" value="UniProtKB-KW"/>
</dbReference>
<keyword evidence="3" id="KW-0479">Metal-binding</keyword>
<feature type="domain" description="TauD/TfdA-like" evidence="8">
    <location>
        <begin position="13"/>
        <end position="275"/>
    </location>
</feature>
<organism evidence="9 10">
    <name type="scientific">Corynebacterium provencense</name>
    <dbReference type="NCBI Taxonomy" id="1737425"/>
    <lineage>
        <taxon>Bacteria</taxon>
        <taxon>Bacillati</taxon>
        <taxon>Actinomycetota</taxon>
        <taxon>Actinomycetes</taxon>
        <taxon>Mycobacteriales</taxon>
        <taxon>Corynebacteriaceae</taxon>
        <taxon>Corynebacterium</taxon>
    </lineage>
</organism>
<gene>
    <name evidence="9" type="ORF">Csp1_27300</name>
</gene>
<dbReference type="InterPro" id="IPR051178">
    <property type="entry name" value="TfdA_dioxygenase"/>
</dbReference>
<sequence length="306" mass="33899">MAVEITPAQNGNMGSAVTGFTVAGATAEDYAALRQAVYRDRIIVLKDQQDITPEEFVELGRHFGTIVPYYEETYHHPDHPEIFVSSNLSADGRPLGVPRTGRFWHADYMFAQEPLSVTVFAQKILPPGRRGTYFIDMVKAFRDLPESLKQEARVTRASHSVRRFFKIRPGDVFRPLGDLIREVEKISPPAVHNTVVTHPVTGEEILYVSEGFTDHLIGAERDSLLRDLLEASGQLDETFTDPHIVLHTYEPGEIVIWDNRALVHCALHATDPSAPVMSHRVTTVDGHPFDANPTPAGRGAGTGSAK</sequence>
<evidence type="ECO:0000313" key="9">
    <source>
        <dbReference type="EMBL" id="AWT27473.1"/>
    </source>
</evidence>
<dbReference type="KEGG" id="cpre:Csp1_27300"/>
<keyword evidence="6" id="KW-0408">Iron</keyword>
<dbReference type="SUPFAM" id="SSF51197">
    <property type="entry name" value="Clavaminate synthase-like"/>
    <property type="match status" value="1"/>
</dbReference>
<accession>A0A2Z3Z1J1</accession>
<proteinExistence type="inferred from homology"/>
<dbReference type="GO" id="GO:0051213">
    <property type="term" value="F:dioxygenase activity"/>
    <property type="evidence" value="ECO:0007669"/>
    <property type="project" value="UniProtKB-KW"/>
</dbReference>
<name>A0A2Z3Z1J1_9CORY</name>
<dbReference type="Gene3D" id="3.60.130.10">
    <property type="entry name" value="Clavaminate synthase-like"/>
    <property type="match status" value="1"/>
</dbReference>
<keyword evidence="5 9" id="KW-0560">Oxidoreductase</keyword>
<protein>
    <submittedName>
        <fullName evidence="9">Dioxygenase</fullName>
        <ecNumber evidence="9">1.-.-.-</ecNumber>
    </submittedName>
</protein>
<keyword evidence="10" id="KW-1185">Reference proteome</keyword>
<dbReference type="RefSeq" id="WP_227871106.1">
    <property type="nucleotide sequence ID" value="NZ_CP024988.1"/>
</dbReference>
<evidence type="ECO:0000256" key="2">
    <source>
        <dbReference type="ARBA" id="ARBA00005896"/>
    </source>
</evidence>
<dbReference type="EMBL" id="CP024988">
    <property type="protein sequence ID" value="AWT27473.1"/>
    <property type="molecule type" value="Genomic_DNA"/>
</dbReference>
<evidence type="ECO:0000256" key="3">
    <source>
        <dbReference type="ARBA" id="ARBA00022723"/>
    </source>
</evidence>
<dbReference type="InterPro" id="IPR042098">
    <property type="entry name" value="TauD-like_sf"/>
</dbReference>
<reference evidence="10" key="1">
    <citation type="submission" date="2017-11" db="EMBL/GenBank/DDBJ databases">
        <title>Otitis media/interna in a cat caused by the recently described species Corynebacterium provencense.</title>
        <authorList>
            <person name="Kittl S."/>
            <person name="Brodard I."/>
            <person name="Rychener L."/>
            <person name="Jores J."/>
            <person name="Roosje P."/>
            <person name="Gobeli Brawand S."/>
        </authorList>
    </citation>
    <scope>NUCLEOTIDE SEQUENCE [LARGE SCALE GENOMIC DNA]</scope>
    <source>
        <strain evidence="10">17KM38</strain>
    </source>
</reference>
<dbReference type="PANTHER" id="PTHR43779">
    <property type="entry name" value="DIOXYGENASE RV0097-RELATED"/>
    <property type="match status" value="1"/>
</dbReference>
<feature type="region of interest" description="Disordered" evidence="7">
    <location>
        <begin position="285"/>
        <end position="306"/>
    </location>
</feature>
<dbReference type="InterPro" id="IPR003819">
    <property type="entry name" value="TauD/TfdA-like"/>
</dbReference>
<evidence type="ECO:0000256" key="4">
    <source>
        <dbReference type="ARBA" id="ARBA00022964"/>
    </source>
</evidence>
<dbReference type="Proteomes" id="UP000247696">
    <property type="component" value="Chromosome"/>
</dbReference>
<evidence type="ECO:0000256" key="1">
    <source>
        <dbReference type="ARBA" id="ARBA00001954"/>
    </source>
</evidence>
<dbReference type="EC" id="1.-.-.-" evidence="9"/>
<evidence type="ECO:0000256" key="6">
    <source>
        <dbReference type="ARBA" id="ARBA00023004"/>
    </source>
</evidence>
<dbReference type="Pfam" id="PF02668">
    <property type="entry name" value="TauD"/>
    <property type="match status" value="1"/>
</dbReference>
<comment type="cofactor">
    <cofactor evidence="1">
        <name>Fe(2+)</name>
        <dbReference type="ChEBI" id="CHEBI:29033"/>
    </cofactor>
</comment>
<dbReference type="PANTHER" id="PTHR43779:SF3">
    <property type="entry name" value="(3R)-3-[(CARBOXYMETHYL)AMINO]FATTY ACID OXYGENASE_DECARBOXYLASE"/>
    <property type="match status" value="1"/>
</dbReference>
<evidence type="ECO:0000256" key="7">
    <source>
        <dbReference type="SAM" id="MobiDB-lite"/>
    </source>
</evidence>
<comment type="similarity">
    <text evidence="2">Belongs to the TfdA dioxygenase family.</text>
</comment>
<dbReference type="STRING" id="1737425.GCA_900049755_01750"/>
<dbReference type="AlphaFoldDB" id="A0A2Z3Z1J1"/>
<evidence type="ECO:0000256" key="5">
    <source>
        <dbReference type="ARBA" id="ARBA00023002"/>
    </source>
</evidence>